<dbReference type="SUPFAM" id="SSF52777">
    <property type="entry name" value="CoA-dependent acyltransferases"/>
    <property type="match status" value="2"/>
</dbReference>
<keyword evidence="4" id="KW-1185">Reference proteome</keyword>
<dbReference type="GO" id="GO:0003824">
    <property type="term" value="F:catalytic activity"/>
    <property type="evidence" value="ECO:0007669"/>
    <property type="project" value="InterPro"/>
</dbReference>
<accession>A0A812G202</accession>
<dbReference type="Pfam" id="PF00668">
    <property type="entry name" value="Condensation"/>
    <property type="match status" value="1"/>
</dbReference>
<feature type="region of interest" description="Disordered" evidence="1">
    <location>
        <begin position="1874"/>
        <end position="1898"/>
    </location>
</feature>
<dbReference type="Proteomes" id="UP000604046">
    <property type="component" value="Unassembled WGS sequence"/>
</dbReference>
<dbReference type="InterPro" id="IPR001242">
    <property type="entry name" value="Condensation_dom"/>
</dbReference>
<gene>
    <name evidence="3" type="ORF">SNAT2548_LOCUS324</name>
</gene>
<reference evidence="3" key="1">
    <citation type="submission" date="2021-02" db="EMBL/GenBank/DDBJ databases">
        <authorList>
            <person name="Dougan E. K."/>
            <person name="Rhodes N."/>
            <person name="Thang M."/>
            <person name="Chan C."/>
        </authorList>
    </citation>
    <scope>NUCLEOTIDE SEQUENCE</scope>
</reference>
<dbReference type="InterPro" id="IPR023213">
    <property type="entry name" value="CAT-like_dom_sf"/>
</dbReference>
<dbReference type="Gene3D" id="3.30.559.30">
    <property type="entry name" value="Nonribosomal peptide synthetase, condensation domain"/>
    <property type="match status" value="1"/>
</dbReference>
<protein>
    <recommendedName>
        <fullName evidence="2">Condensation domain-containing protein</fullName>
    </recommendedName>
</protein>
<name>A0A812G202_9DINO</name>
<dbReference type="EMBL" id="CAJNDS010000014">
    <property type="protein sequence ID" value="CAE6916998.1"/>
    <property type="molecule type" value="Genomic_DNA"/>
</dbReference>
<organism evidence="3 4">
    <name type="scientific">Symbiodinium natans</name>
    <dbReference type="NCBI Taxonomy" id="878477"/>
    <lineage>
        <taxon>Eukaryota</taxon>
        <taxon>Sar</taxon>
        <taxon>Alveolata</taxon>
        <taxon>Dinophyceae</taxon>
        <taxon>Suessiales</taxon>
        <taxon>Symbiodiniaceae</taxon>
        <taxon>Symbiodinium</taxon>
    </lineage>
</organism>
<proteinExistence type="predicted"/>
<evidence type="ECO:0000313" key="4">
    <source>
        <dbReference type="Proteomes" id="UP000604046"/>
    </source>
</evidence>
<comment type="caution">
    <text evidence="3">The sequence shown here is derived from an EMBL/GenBank/DDBJ whole genome shotgun (WGS) entry which is preliminary data.</text>
</comment>
<evidence type="ECO:0000313" key="3">
    <source>
        <dbReference type="EMBL" id="CAE6916998.1"/>
    </source>
</evidence>
<evidence type="ECO:0000256" key="1">
    <source>
        <dbReference type="SAM" id="MobiDB-lite"/>
    </source>
</evidence>
<sequence>MQAVAGAKGFSKGTALVALAQAAAKISGSSLACQDGCGGMRSWYGALSLAGMQYQKSLLDASASSLRTSRLSAAAAIWTVAAQQPQRVHNQQVATFSKLAAVLLKIDLVNWPETSGAQAAAKISGACQDGCGGMRSCYGALSLAGMQYQKSLLDASASSLRTSRLSAAAAIWTVASQQPQRVHNQQVATFSKLAAVLLKIHFVNWLESSGPSDWLAPVRLKLPMQSVAGAKGSSKGTALVALAQAAAKISGSSLACQDGCGGMRSCYGALSLAGMQYQKSLLDASASSLRTSRLSAAAAICTVASQQPQRVHNQQVATFGKLTAVLLKIHVVHWQGSSGPSFWLAPVRLKLPMQSVAGALCSSKGTALVALAQAAAKISGSSLACQDGCGGMRSCYGALSLAGMQYQKSLLDASASSLRTSRLNAAAAICTVASQQPQRVHNQQVATFSKVAAVLLKIDLVNWPETSGPSNWLAPVTLKLPMQSVAGAKGSSKGTALVALAQAAAKISGPSLACQDGCGGMRSCYGALSLAGMQCQKSLLDASASSLRTSRLSAAAAICTVASQQPQRVHNQQVATFSKLAAVLLKIHFVNWLELCGPSVWLVAVRLKLPMQSVAGKGSSKGTALVALAQAAAKISGSSLDCQDCSADASLAVGTLVRAVGEAELEFEVRTVRKQNIMTAIFTDASLKKQYVAALRKPTAAYVSKIGADKNKLELLAPLRFDGGWIGLQRLASRSGITPALLDKLFSRGILSKGSSFRYCGVAAMQRCRFKIASRTPAIAAVCVGNWCAAAPLRTAARRLKSSFCDDLVKQQLVQGSFASNRTCSWAQQAYPFLEISSLLPVQKLAESLCSLARWQCQKSLLDASASSLRTSRLSAAAAICTVASQQPQRVHNQQVATFSKLAAVLLKIHFVNWLELCGPSVWLVAVRLKLPMQSVAGKGSSKGTALVALAQAAAKISGSSLDCQDCSADASLAVGTLVRAVGEAELEFEVRTVRKQNIMTAIFTDASLKKKYVAALRKPTAAYVSKIGADKNKLELLVPLRFDGGWIGLQGRMHSALENQVLGSPLATRPREFIVQPAYMELQVGTACLKTDVFAPGWYSQNGAPMQEQETPAAGSFLTTVAEATRLRLTQHAALRLEVPLNTAVDVLETAEDGMKKVRLLLPDDATDEAWVNPEDLQELLVVGTPDSFDAARKPDKQQAGGLERVGEFYLMGQKRRTAFAEALDVSLLSDRLAALVRNLRQLHARVRAGLSTGSARSMMRSSAIASSWLLHEAVRVRGAEEPATYGLSLMQKFFLQTYVFTDGQAAFPTAVSRWSKMWFSRHSISNAVQQLIQRHSIFRTFYDLRSMTQSLWPPTQHVVKELERELLCFVRVKDKCEAKVMAEVFAREPFGLSQQSALRILIIEMEDDTNEEKMLFVMRAAHVASDGFTLMLLDKQLTSSLTTGSAHGPEDEVPQFCDVVKAEHALMNSCDGRRLQSAWQEYLARSGPSSWGPWTGHRSYDAQMLHLCFPDGFPGSSWRATPQMLLLCIMALANVNDEDQGFVIGSVDSGRRPELEQCAGCLARILPVYIPICPDISMREMVNVVCKEENFAKQKSEFPITTFMSVEKGVALRFALAWEPVGGLRKQHQFRDGPIWGQREDIGTLQIPCNFMLNAYSELGGKGLCARALYRASQYDRQEARMLAHKIEVLAAAVMDNSEARVGHLLKKMRGLPGCHQHRSSFAPAGRCIPVQPGVGHRCRRLSLHQRSGPPRRRVTRQTASLRHVEGHISPSKCWKLAFFSAEKTGSVLRMQNADVTARHDEGGTLVARVKPHKPSFAGQCRKRWADVRDDDCSECGDLWEPGQSSHLLEVQQDGNSNRNDSSPLRLAGDVRKGQCEGAETSGPGPGYEHRARNRKHRTLGDKERWALDTRVAEFCADLNRSKTKMDFADVEVKRKFFDEYRCKCGGPQLPGPFAKRVGLGSLLVAHDCCLFPVHCRLLASEKVSAS</sequence>
<feature type="domain" description="Condensation" evidence="2">
    <location>
        <begin position="1286"/>
        <end position="1601"/>
    </location>
</feature>
<dbReference type="Gene3D" id="3.30.559.10">
    <property type="entry name" value="Chloramphenicol acetyltransferase-like domain"/>
    <property type="match status" value="1"/>
</dbReference>
<evidence type="ECO:0000259" key="2">
    <source>
        <dbReference type="Pfam" id="PF00668"/>
    </source>
</evidence>